<dbReference type="GO" id="GO:0016333">
    <property type="term" value="P:morphogenesis of follicular epithelium"/>
    <property type="evidence" value="ECO:0007669"/>
    <property type="project" value="Ensembl"/>
</dbReference>
<dbReference type="PANTHER" id="PTHR38654:SF1">
    <property type="entry name" value="BUCKY BALL"/>
    <property type="match status" value="1"/>
</dbReference>
<gene>
    <name evidence="3" type="primary">buc</name>
</gene>
<feature type="compositionally biased region" description="Basic and acidic residues" evidence="1">
    <location>
        <begin position="299"/>
        <end position="323"/>
    </location>
</feature>
<dbReference type="GeneID" id="105900531"/>
<dbReference type="CTD" id="334375"/>
<feature type="compositionally biased region" description="Basic and acidic residues" evidence="1">
    <location>
        <begin position="646"/>
        <end position="655"/>
    </location>
</feature>
<feature type="compositionally biased region" description="Acidic residues" evidence="1">
    <location>
        <begin position="504"/>
        <end position="514"/>
    </location>
</feature>
<dbReference type="InterPro" id="IPR053309">
    <property type="entry name" value="Balbiani_Body_Formation"/>
</dbReference>
<feature type="region of interest" description="Disordered" evidence="1">
    <location>
        <begin position="241"/>
        <end position="333"/>
    </location>
</feature>
<feature type="compositionally biased region" description="Basic and acidic residues" evidence="1">
    <location>
        <begin position="561"/>
        <end position="576"/>
    </location>
</feature>
<dbReference type="AlphaFoldDB" id="A0A6P3VX06"/>
<keyword evidence="2" id="KW-1185">Reference proteome</keyword>
<evidence type="ECO:0000256" key="1">
    <source>
        <dbReference type="SAM" id="MobiDB-lite"/>
    </source>
</evidence>
<protein>
    <submittedName>
        <fullName evidence="3">Bucky ball isoform X1</fullName>
    </submittedName>
</protein>
<feature type="region of interest" description="Disordered" evidence="1">
    <location>
        <begin position="155"/>
        <end position="180"/>
    </location>
</feature>
<feature type="region of interest" description="Disordered" evidence="1">
    <location>
        <begin position="504"/>
        <end position="680"/>
    </location>
</feature>
<feature type="compositionally biased region" description="Low complexity" evidence="1">
    <location>
        <begin position="246"/>
        <end position="255"/>
    </location>
</feature>
<feature type="compositionally biased region" description="Polar residues" evidence="1">
    <location>
        <begin position="526"/>
        <end position="540"/>
    </location>
</feature>
<dbReference type="RefSeq" id="XP_012683305.2">
    <property type="nucleotide sequence ID" value="XM_012827851.2"/>
</dbReference>
<proteinExistence type="predicted"/>
<dbReference type="Proteomes" id="UP000515152">
    <property type="component" value="Chromosome 25"/>
</dbReference>
<dbReference type="GO" id="GO:0060832">
    <property type="term" value="P:oocyte animal/vegetal axis specification"/>
    <property type="evidence" value="ECO:0007669"/>
    <property type="project" value="Ensembl"/>
</dbReference>
<feature type="compositionally biased region" description="Basic residues" evidence="1">
    <location>
        <begin position="667"/>
        <end position="680"/>
    </location>
</feature>
<name>A0A6P3VX06_CLUHA</name>
<dbReference type="PANTHER" id="PTHR38654">
    <property type="entry name" value="BUCKY BALL-RELATED"/>
    <property type="match status" value="1"/>
</dbReference>
<evidence type="ECO:0000313" key="2">
    <source>
        <dbReference type="Proteomes" id="UP000515152"/>
    </source>
</evidence>
<reference evidence="3" key="1">
    <citation type="submission" date="2025-08" db="UniProtKB">
        <authorList>
            <consortium name="RefSeq"/>
        </authorList>
    </citation>
    <scope>IDENTIFICATION</scope>
</reference>
<organism evidence="2 3">
    <name type="scientific">Clupea harengus</name>
    <name type="common">Atlantic herring</name>
    <dbReference type="NCBI Taxonomy" id="7950"/>
    <lineage>
        <taxon>Eukaryota</taxon>
        <taxon>Metazoa</taxon>
        <taxon>Chordata</taxon>
        <taxon>Craniata</taxon>
        <taxon>Vertebrata</taxon>
        <taxon>Euteleostomi</taxon>
        <taxon>Actinopterygii</taxon>
        <taxon>Neopterygii</taxon>
        <taxon>Teleostei</taxon>
        <taxon>Clupei</taxon>
        <taxon>Clupeiformes</taxon>
        <taxon>Clupeoidei</taxon>
        <taxon>Clupeidae</taxon>
        <taxon>Clupea</taxon>
    </lineage>
</organism>
<accession>A0A6P3VX06</accession>
<dbReference type="GO" id="GO:0007315">
    <property type="term" value="P:pole plasm assembly"/>
    <property type="evidence" value="ECO:0007669"/>
    <property type="project" value="Ensembl"/>
</dbReference>
<sequence length="680" mass="75449">MEDMNNQYPFNWNWGNSPHHTRPFFCVPPSTQPPNQPPNQPYFTTNPWNMNPYSQYGFPWPAISYGRYMAPVQYMQQPSYVVPQAPLYPVDYRRVFNQPNPFPSAQDVNFPYHVEQSRLPRQTACSEVQTEPYDAVSKTCETPAEDMGSNYAVTSSTPSAIQYPGKEEVPSGSDRPGLEAPLSKKALFTSQELGDDAVQHSSLNESSAVLYDAKSNQVCLEECVLSDVPDGSSVHDVCLTERGSESHQQSESQKQNISTVQNLPGEDGHQNEDAGDTPCPDSGVHEGSEGSSHVIQSLESKETHSRPESPALKHDSDLGKDSDPIPETDYLVSPDADVEDLPFRILRLPCTKLTTTGLLDKSDPLWCTENTSTLLPSQTCLMRTGSYSYYPHAEQERQSVLSPSLDELSSRDELFSTDVEDEDFVSEPVYLKSSRLGGACSDSMPSGGATENTLGEGRCTACQETCATCGLSLRRSSPEPGHGEYPETGEDRAEVLEEADLDYANPDDSEDEWSSYEAHEVPVKNLQRSSRHSASLSNQPPKYKPKRALCGEAGVGDQDEQDHGHLRGPECCERKATAKTGKIKGRASWSGPLRSYSDKQWGEGTVTPDKEGWSNSVGKHKAKPWKPGNRNPELATRRGAYCKTFEQQRPRRNEFDDYNDAEFSSYKRGKGSAKKRGTRY</sequence>
<evidence type="ECO:0000313" key="3">
    <source>
        <dbReference type="RefSeq" id="XP_012683305.2"/>
    </source>
</evidence>
<dbReference type="KEGG" id="char:105900531"/>
<dbReference type="OrthoDB" id="8946276at2759"/>